<feature type="compositionally biased region" description="Polar residues" evidence="1">
    <location>
        <begin position="88"/>
        <end position="107"/>
    </location>
</feature>
<sequence length="873" mass="94587">MRALLLLCCCLASLLLSGQAELQVSASGGTEDVGNLLENHFSAGDASLEEKERALYADAAPGDKNLLLHYPDGREAESLEQTPAGVPSTANGQGSESEASLSNTSAAESAPSGDAEGPGEEEKGPAVADTLPPGGVEGPEEGRPEFSSGEEPGQDEAASVGAEVQEGSSEVPEESQGILGDSPMKEAAAGTTESTATQVSPSIEGEEVYTVEANGEGNIGYGHQSTELDGVQDATHTGDKSEAAMAARAREGAEDQPQDHALQSEDESTDLDAVSDSMSSRVEAEEAAEGAAEGAVDQGQVHSSQKEVEASPGPSHQPTEVVTALDATSAGEESKAEVDTEAGGEVEDQGEPRPSQEAGFAIEANEKSGDIQSSKDRETKNYLPEGQVSGMPEEGPTEASSEEEGGEEGGSEEGGAPSKEESEEDSGDGASSEEEGDVTVEAGEPQKAAGTTEHKEQGTQLGVEDLDTGSESGKTQETEAEASKERQQGRGNPVIAHQEETEDVSEEAPMRDRSHIEKTLMLNEDKPADDYTAVLQRLRKIYHTSIKPLEQSYKYNELRQHEITDGEITSKPMVLFLGPWSVGKSTMINYLLGLEETRYQLYTGYPFNDVCQWFIDRADLIFVVFDPTKLDVGLELEMLFRQLKGRESQIRIILNKADNLATQMLMRVYGALFWSLAPLINVTEPPRVYVSSFWPQDYKPDTHRELFLKEEISLLEDLNQVIENRLENKIAFIRQHAIRVRIHALLVDRYLQTYKDKMTFFSDGELVFKDIVEDPDKFYIFKTILAKTNVSKFDLPNREAYKDFFGINPISNFKLLSQQCSYMGGCFLEKIERAITQELPGLLGSLGLGKNPGAPNCDKTGCGEAPKNRYRKH</sequence>
<feature type="domain" description="Dynamin-type G" evidence="3">
    <location>
        <begin position="458"/>
        <end position="731"/>
    </location>
</feature>
<dbReference type="EMBL" id="KE682229">
    <property type="protein sequence ID" value="ERE67478.1"/>
    <property type="molecule type" value="Genomic_DNA"/>
</dbReference>
<evidence type="ECO:0000259" key="3">
    <source>
        <dbReference type="PROSITE" id="PS51718"/>
    </source>
</evidence>
<feature type="region of interest" description="Disordered" evidence="1">
    <location>
        <begin position="77"/>
        <end position="203"/>
    </location>
</feature>
<dbReference type="AlphaFoldDB" id="A0A061HZR9"/>
<dbReference type="Gene3D" id="1.10.268.20">
    <property type="match status" value="1"/>
</dbReference>
<dbReference type="Proteomes" id="UP000030759">
    <property type="component" value="Unassembled WGS sequence"/>
</dbReference>
<feature type="signal peptide" evidence="2">
    <location>
        <begin position="1"/>
        <end position="20"/>
    </location>
</feature>
<dbReference type="InterPro" id="IPR051943">
    <property type="entry name" value="TRAFAC_Dynamin-like_GTPase"/>
</dbReference>
<feature type="compositionally biased region" description="Basic and acidic residues" evidence="1">
    <location>
        <begin position="236"/>
        <end position="253"/>
    </location>
</feature>
<dbReference type="PANTHER" id="PTHR43681:SF1">
    <property type="entry name" value="SARCALUMENIN"/>
    <property type="match status" value="1"/>
</dbReference>
<protein>
    <submittedName>
        <fullName evidence="4">Sarcalumenin</fullName>
    </submittedName>
</protein>
<evidence type="ECO:0000313" key="4">
    <source>
        <dbReference type="EMBL" id="ERE67478.1"/>
    </source>
</evidence>
<dbReference type="Gene3D" id="3.40.50.300">
    <property type="entry name" value="P-loop containing nucleotide triphosphate hydrolases"/>
    <property type="match status" value="1"/>
</dbReference>
<organism evidence="4 5">
    <name type="scientific">Cricetulus griseus</name>
    <name type="common">Chinese hamster</name>
    <name type="synonym">Cricetulus barabensis griseus</name>
    <dbReference type="NCBI Taxonomy" id="10029"/>
    <lineage>
        <taxon>Eukaryota</taxon>
        <taxon>Metazoa</taxon>
        <taxon>Chordata</taxon>
        <taxon>Craniata</taxon>
        <taxon>Vertebrata</taxon>
        <taxon>Euteleostomi</taxon>
        <taxon>Mammalia</taxon>
        <taxon>Eutheria</taxon>
        <taxon>Euarchontoglires</taxon>
        <taxon>Glires</taxon>
        <taxon>Rodentia</taxon>
        <taxon>Myomorpha</taxon>
        <taxon>Muroidea</taxon>
        <taxon>Cricetidae</taxon>
        <taxon>Cricetinae</taxon>
        <taxon>Cricetulus</taxon>
    </lineage>
</organism>
<dbReference type="PANTHER" id="PTHR43681">
    <property type="entry name" value="TRANSMEMBRANE GTPASE FZO"/>
    <property type="match status" value="1"/>
</dbReference>
<keyword evidence="2" id="KW-0732">Signal</keyword>
<evidence type="ECO:0000256" key="1">
    <source>
        <dbReference type="SAM" id="MobiDB-lite"/>
    </source>
</evidence>
<name>A0A061HZR9_CRIGR</name>
<dbReference type="PROSITE" id="PS51718">
    <property type="entry name" value="G_DYNAMIN_2"/>
    <property type="match status" value="1"/>
</dbReference>
<feature type="compositionally biased region" description="Basic and acidic residues" evidence="1">
    <location>
        <begin position="474"/>
        <end position="488"/>
    </location>
</feature>
<gene>
    <name evidence="4" type="ORF">H671_7g18646</name>
</gene>
<feature type="compositionally biased region" description="Acidic residues" evidence="1">
    <location>
        <begin position="421"/>
        <end position="438"/>
    </location>
</feature>
<dbReference type="InterPro" id="IPR031692">
    <property type="entry name" value="EHD_N"/>
</dbReference>
<dbReference type="SUPFAM" id="SSF52540">
    <property type="entry name" value="P-loop containing nucleoside triphosphate hydrolases"/>
    <property type="match status" value="1"/>
</dbReference>
<evidence type="ECO:0000313" key="5">
    <source>
        <dbReference type="Proteomes" id="UP000030759"/>
    </source>
</evidence>
<feature type="region of interest" description="Disordered" evidence="1">
    <location>
        <begin position="231"/>
        <end position="511"/>
    </location>
</feature>
<feature type="compositionally biased region" description="Acidic residues" evidence="1">
    <location>
        <begin position="400"/>
        <end position="411"/>
    </location>
</feature>
<dbReference type="InterPro" id="IPR030381">
    <property type="entry name" value="G_DYNAMIN_dom"/>
</dbReference>
<feature type="compositionally biased region" description="Low complexity" evidence="1">
    <location>
        <begin position="186"/>
        <end position="197"/>
    </location>
</feature>
<reference evidence="5" key="1">
    <citation type="journal article" date="2013" name="Nat. Biotechnol.">
        <title>Chinese hamster genome sequenced from sorted chromosomes.</title>
        <authorList>
            <person name="Brinkrolf K."/>
            <person name="Rupp O."/>
            <person name="Laux H."/>
            <person name="Kollin F."/>
            <person name="Ernst W."/>
            <person name="Linke B."/>
            <person name="Kofler R."/>
            <person name="Romand S."/>
            <person name="Hesse F."/>
            <person name="Budach W.E."/>
            <person name="Galosy S."/>
            <person name="Muller D."/>
            <person name="Noll T."/>
            <person name="Wienberg J."/>
            <person name="Jostock T."/>
            <person name="Leonard M."/>
            <person name="Grillari J."/>
            <person name="Tauch A."/>
            <person name="Goesmann A."/>
            <person name="Helk B."/>
            <person name="Mott J.E."/>
            <person name="Puhler A."/>
            <person name="Borth N."/>
        </authorList>
    </citation>
    <scope>NUCLEOTIDE SEQUENCE [LARGE SCALE GENOMIC DNA]</scope>
    <source>
        <strain evidence="5">17A/GY</strain>
    </source>
</reference>
<feature type="compositionally biased region" description="Basic and acidic residues" evidence="1">
    <location>
        <begin position="364"/>
        <end position="380"/>
    </location>
</feature>
<feature type="chain" id="PRO_5001600135" evidence="2">
    <location>
        <begin position="21"/>
        <end position="873"/>
    </location>
</feature>
<proteinExistence type="predicted"/>
<dbReference type="GO" id="GO:0005525">
    <property type="term" value="F:GTP binding"/>
    <property type="evidence" value="ECO:0007669"/>
    <property type="project" value="InterPro"/>
</dbReference>
<evidence type="ECO:0000256" key="2">
    <source>
        <dbReference type="SAM" id="SignalP"/>
    </source>
</evidence>
<dbReference type="InterPro" id="IPR027417">
    <property type="entry name" value="P-loop_NTPase"/>
</dbReference>
<dbReference type="Pfam" id="PF16880">
    <property type="entry name" value="EHD_N"/>
    <property type="match status" value="1"/>
</dbReference>
<accession>A0A061HZR9</accession>
<feature type="compositionally biased region" description="Acidic residues" evidence="1">
    <location>
        <begin position="339"/>
        <end position="349"/>
    </location>
</feature>